<keyword evidence="2" id="KW-1185">Reference proteome</keyword>
<organism evidence="1 2">
    <name type="scientific">Riccia sorocarpa</name>
    <dbReference type="NCBI Taxonomy" id="122646"/>
    <lineage>
        <taxon>Eukaryota</taxon>
        <taxon>Viridiplantae</taxon>
        <taxon>Streptophyta</taxon>
        <taxon>Embryophyta</taxon>
        <taxon>Marchantiophyta</taxon>
        <taxon>Marchantiopsida</taxon>
        <taxon>Marchantiidae</taxon>
        <taxon>Marchantiales</taxon>
        <taxon>Ricciaceae</taxon>
        <taxon>Riccia</taxon>
    </lineage>
</organism>
<dbReference type="AlphaFoldDB" id="A0ABD3GZG1"/>
<dbReference type="Proteomes" id="UP001633002">
    <property type="component" value="Unassembled WGS sequence"/>
</dbReference>
<sequence length="310" mass="35648">MSGGERERRESVEEERGRFELVDVGHCNFFDWSFMAARDIGGDLRRLFQEGELSEKWDQGLESDWDDESLLGEDECNQDNWVELELSEFSVSATELSPDDLFTILLQAGVLRTPFAIERVVRGFLNLEEDTIVNIKTEVVVIHHEFLKLQKRIEEHMEEAESKWKMLLEKSVKMEELHLPVELPSPPDFNPILEVMEVKIEFVCIHICENRRRSHYSYLVFAYFPPWGAPIYANLDGEDPYVCVARVVASLREKGAIWVMGDFNGRSGTLQLMRFPERVIRSGSMLNLNVGVVSLLMVGVTGSLRSPYNL</sequence>
<dbReference type="EMBL" id="JBJQOH010000006">
    <property type="protein sequence ID" value="KAL3683956.1"/>
    <property type="molecule type" value="Genomic_DNA"/>
</dbReference>
<name>A0ABD3GZG1_9MARC</name>
<comment type="caution">
    <text evidence="1">The sequence shown here is derived from an EMBL/GenBank/DDBJ whole genome shotgun (WGS) entry which is preliminary data.</text>
</comment>
<reference evidence="1 2" key="1">
    <citation type="submission" date="2024-09" db="EMBL/GenBank/DDBJ databases">
        <title>Chromosome-scale assembly of Riccia sorocarpa.</title>
        <authorList>
            <person name="Paukszto L."/>
        </authorList>
    </citation>
    <scope>NUCLEOTIDE SEQUENCE [LARGE SCALE GENOMIC DNA]</scope>
    <source>
        <strain evidence="1">LP-2024</strain>
        <tissue evidence="1">Aerial parts of the thallus</tissue>
    </source>
</reference>
<evidence type="ECO:0000313" key="1">
    <source>
        <dbReference type="EMBL" id="KAL3683956.1"/>
    </source>
</evidence>
<accession>A0ABD3GZG1</accession>
<evidence type="ECO:0000313" key="2">
    <source>
        <dbReference type="Proteomes" id="UP001633002"/>
    </source>
</evidence>
<protein>
    <submittedName>
        <fullName evidence="1">Uncharacterized protein</fullName>
    </submittedName>
</protein>
<proteinExistence type="predicted"/>
<gene>
    <name evidence="1" type="ORF">R1sor_001978</name>
</gene>